<dbReference type="InterPro" id="IPR016171">
    <property type="entry name" value="Vanillyl_alc_oxidase_C-sub2"/>
</dbReference>
<dbReference type="Pfam" id="PF01565">
    <property type="entry name" value="FAD_binding_4"/>
    <property type="match status" value="1"/>
</dbReference>
<dbReference type="InterPro" id="IPR016169">
    <property type="entry name" value="FAD-bd_PCMH_sub2"/>
</dbReference>
<proteinExistence type="predicted"/>
<name>A0A2R6AEA8_9ARCH</name>
<feature type="domain" description="FAD-binding PCMH-type" evidence="3">
    <location>
        <begin position="48"/>
        <end position="217"/>
    </location>
</feature>
<dbReference type="GO" id="GO:0008720">
    <property type="term" value="F:D-lactate dehydrogenase (NAD+) activity"/>
    <property type="evidence" value="ECO:0007669"/>
    <property type="project" value="TreeGrafter"/>
</dbReference>
<gene>
    <name evidence="4" type="ORF">B9Q03_13055</name>
</gene>
<dbReference type="Proteomes" id="UP000240322">
    <property type="component" value="Unassembled WGS sequence"/>
</dbReference>
<dbReference type="InterPro" id="IPR036318">
    <property type="entry name" value="FAD-bd_PCMH-like_sf"/>
</dbReference>
<comment type="caution">
    <text evidence="4">The sequence shown here is derived from an EMBL/GenBank/DDBJ whole genome shotgun (WGS) entry which is preliminary data.</text>
</comment>
<dbReference type="SUPFAM" id="SSF55103">
    <property type="entry name" value="FAD-linked oxidases, C-terminal domain"/>
    <property type="match status" value="1"/>
</dbReference>
<accession>A0A2R6AEA8</accession>
<dbReference type="InterPro" id="IPR006094">
    <property type="entry name" value="Oxid_FAD_bind_N"/>
</dbReference>
<dbReference type="GO" id="GO:1903457">
    <property type="term" value="P:lactate catabolic process"/>
    <property type="evidence" value="ECO:0007669"/>
    <property type="project" value="TreeGrafter"/>
</dbReference>
<dbReference type="EMBL" id="NEXE01000283">
    <property type="protein sequence ID" value="PSN84653.1"/>
    <property type="molecule type" value="Genomic_DNA"/>
</dbReference>
<dbReference type="InterPro" id="IPR016166">
    <property type="entry name" value="FAD-bd_PCMH"/>
</dbReference>
<dbReference type="PANTHER" id="PTHR11748">
    <property type="entry name" value="D-LACTATE DEHYDROGENASE"/>
    <property type="match status" value="1"/>
</dbReference>
<organism evidence="4 5">
    <name type="scientific">Candidatus Marsarchaeota G2 archaeon OSP_D</name>
    <dbReference type="NCBI Taxonomy" id="1978157"/>
    <lineage>
        <taxon>Archaea</taxon>
        <taxon>Candidatus Marsarchaeota</taxon>
        <taxon>Candidatus Marsarchaeota group 2</taxon>
    </lineage>
</organism>
<dbReference type="GO" id="GO:0071949">
    <property type="term" value="F:FAD binding"/>
    <property type="evidence" value="ECO:0007669"/>
    <property type="project" value="InterPro"/>
</dbReference>
<evidence type="ECO:0000256" key="1">
    <source>
        <dbReference type="ARBA" id="ARBA00022630"/>
    </source>
</evidence>
<dbReference type="AlphaFoldDB" id="A0A2R6AEA8"/>
<dbReference type="PROSITE" id="PS51387">
    <property type="entry name" value="FAD_PCMH"/>
    <property type="match status" value="1"/>
</dbReference>
<sequence>MSELLSDGFIKQLEGIFGPKNVSTDNTTRRTLSADYSWFSPLLKQRVRKAVADIVVWAHSPEQLKQVVEIASEARVPLVARGGGTGNYAQCVPLAGGIVVDITRMRRILELDGGHAVVEPGTRLGELKAAAEKMGMTLRVYPSTYLVSTVAGFIEGGSGGVGSVEYGRLWDDNVDGVKLVGPNLDETLIQGKALEGVIHSAGTTGLITEVRLPLAPKRELSGIVVGFSGLKEALSFALRLASAPHIHKRVLSLYEPAVARYFEGSVRDRVLRGRMDVFQAFEDSYVLIAILDASAQEEASKMLPAGDTVGVEWLGGDEAEMLSDYTFNHTTLWATKQENVTWQHVFFHPQRVAEQTFAIKEKYGDRILMHYEFIKKGGVILPAGLPIVFYEDPQELLEMLGYMEAQGIAVENIHSYHLEDRLDAQKIESIRGLKRLSDPKNILNPGKLKGY</sequence>
<reference evidence="4 5" key="1">
    <citation type="submission" date="2017-04" db="EMBL/GenBank/DDBJ databases">
        <title>Novel microbial lineages endemic to geothermal iron-oxide mats fill important gaps in the evolutionary history of Archaea.</title>
        <authorList>
            <person name="Jay Z.J."/>
            <person name="Beam J.P."/>
            <person name="Dlakic M."/>
            <person name="Rusch D.B."/>
            <person name="Kozubal M.A."/>
            <person name="Inskeep W.P."/>
        </authorList>
    </citation>
    <scope>NUCLEOTIDE SEQUENCE [LARGE SCALE GENOMIC DNA]</scope>
    <source>
        <strain evidence="4">OSP_D</strain>
    </source>
</reference>
<dbReference type="Gene3D" id="1.10.45.10">
    <property type="entry name" value="Vanillyl-alcohol Oxidase, Chain A, domain 4"/>
    <property type="match status" value="1"/>
</dbReference>
<dbReference type="InterPro" id="IPR016164">
    <property type="entry name" value="FAD-linked_Oxase-like_C"/>
</dbReference>
<evidence type="ECO:0000313" key="4">
    <source>
        <dbReference type="EMBL" id="PSN84653.1"/>
    </source>
</evidence>
<dbReference type="PANTHER" id="PTHR11748:SF119">
    <property type="entry name" value="D-2-HYDROXYGLUTARATE DEHYDROGENASE"/>
    <property type="match status" value="1"/>
</dbReference>
<evidence type="ECO:0000256" key="2">
    <source>
        <dbReference type="ARBA" id="ARBA00022827"/>
    </source>
</evidence>
<protein>
    <recommendedName>
        <fullName evidence="3">FAD-binding PCMH-type domain-containing protein</fullName>
    </recommendedName>
</protein>
<dbReference type="Gene3D" id="3.30.465.10">
    <property type="match status" value="1"/>
</dbReference>
<dbReference type="SUPFAM" id="SSF56176">
    <property type="entry name" value="FAD-binding/transporter-associated domain-like"/>
    <property type="match status" value="1"/>
</dbReference>
<keyword evidence="2" id="KW-0274">FAD</keyword>
<keyword evidence="1" id="KW-0285">Flavoprotein</keyword>
<dbReference type="GO" id="GO:0004458">
    <property type="term" value="F:D-lactate dehydrogenase (cytochrome) activity"/>
    <property type="evidence" value="ECO:0007669"/>
    <property type="project" value="TreeGrafter"/>
</dbReference>
<evidence type="ECO:0000259" key="3">
    <source>
        <dbReference type="PROSITE" id="PS51387"/>
    </source>
</evidence>
<evidence type="ECO:0000313" key="5">
    <source>
        <dbReference type="Proteomes" id="UP000240322"/>
    </source>
</evidence>